<gene>
    <name evidence="2" type="ORF">E8A74_17930</name>
</gene>
<dbReference type="InterPro" id="IPR002938">
    <property type="entry name" value="FAD-bd"/>
</dbReference>
<keyword evidence="3" id="KW-1185">Reference proteome</keyword>
<protein>
    <submittedName>
        <fullName evidence="2">FAD-dependent oxidoreductase</fullName>
    </submittedName>
</protein>
<dbReference type="Gene3D" id="3.30.9.100">
    <property type="match status" value="1"/>
</dbReference>
<dbReference type="AlphaFoldDB" id="A0A4U1JBW7"/>
<accession>A0A4U1JBW7</accession>
<evidence type="ECO:0000259" key="1">
    <source>
        <dbReference type="Pfam" id="PF01494"/>
    </source>
</evidence>
<dbReference type="OrthoDB" id="103324at2"/>
<dbReference type="GO" id="GO:0071949">
    <property type="term" value="F:FAD binding"/>
    <property type="evidence" value="ECO:0007669"/>
    <property type="project" value="InterPro"/>
</dbReference>
<dbReference type="Proteomes" id="UP000309215">
    <property type="component" value="Unassembled WGS sequence"/>
</dbReference>
<sequence length="447" mass="47501">MHDVVVLGGGPAGLAAAIALGARGRSVVVLERGRLGRPRVGETFGPEIEPLLATLGVLQAFRAEACVPFRGVRSAWGSAEITARSSIVDPLGEGFHVDRARFDAMLAGAAARNGVVLREETGVPTIEEAAGGFRVLSREGDEFSCRFLVDASGRGAPAGAVGSSARRWVACDRAIAIVGRMKVPAGRGVEPELLLETTEAGWWYVAPQPGQTLLFVLLTDADLGATTPRAEPIERFLQALERTHHVRALAEGCILEEPPRVVRADTGMLLPGRGARWCAVGDALVAGDPLAGDGVSRGFRSAIEVAADIDRALAEGAEVLPVPATDPAVFLAGHLDRRARYYSVETRFSEALFWKRRQAIDWQTEAITLDPRAMLQWDGREPDPHVMAPVESLLPPKALASVLDFLRSPRPAHEALAALQAAAPLGDRRLLVGLEGLVDLGILVPTG</sequence>
<reference evidence="2 3" key="1">
    <citation type="submission" date="2019-04" db="EMBL/GenBank/DDBJ databases">
        <authorList>
            <person name="Li Y."/>
            <person name="Wang J."/>
        </authorList>
    </citation>
    <scope>NUCLEOTIDE SEQUENCE [LARGE SCALE GENOMIC DNA]</scope>
    <source>
        <strain evidence="2 3">DSM 14668</strain>
    </source>
</reference>
<dbReference type="RefSeq" id="WP_136930246.1">
    <property type="nucleotide sequence ID" value="NZ_SSMQ01000017.1"/>
</dbReference>
<evidence type="ECO:0000313" key="2">
    <source>
        <dbReference type="EMBL" id="TKD07330.1"/>
    </source>
</evidence>
<dbReference type="Gene3D" id="3.50.50.60">
    <property type="entry name" value="FAD/NAD(P)-binding domain"/>
    <property type="match status" value="1"/>
</dbReference>
<evidence type="ECO:0000313" key="3">
    <source>
        <dbReference type="Proteomes" id="UP000309215"/>
    </source>
</evidence>
<dbReference type="EMBL" id="SSMQ01000017">
    <property type="protein sequence ID" value="TKD07330.1"/>
    <property type="molecule type" value="Genomic_DNA"/>
</dbReference>
<feature type="domain" description="FAD-binding" evidence="1">
    <location>
        <begin position="3"/>
        <end position="307"/>
    </location>
</feature>
<dbReference type="SUPFAM" id="SSF51905">
    <property type="entry name" value="FAD/NAD(P)-binding domain"/>
    <property type="match status" value="1"/>
</dbReference>
<name>A0A4U1JBW7_9BACT</name>
<dbReference type="PANTHER" id="PTHR43747:SF1">
    <property type="entry name" value="SLR1998 PROTEIN"/>
    <property type="match status" value="1"/>
</dbReference>
<proteinExistence type="predicted"/>
<dbReference type="PRINTS" id="PR00420">
    <property type="entry name" value="RNGMNOXGNASE"/>
</dbReference>
<dbReference type="InterPro" id="IPR036188">
    <property type="entry name" value="FAD/NAD-bd_sf"/>
</dbReference>
<dbReference type="InterPro" id="IPR050816">
    <property type="entry name" value="Flavin-dep_Halogenase_NPB"/>
</dbReference>
<dbReference type="Pfam" id="PF01494">
    <property type="entry name" value="FAD_binding_3"/>
    <property type="match status" value="1"/>
</dbReference>
<comment type="caution">
    <text evidence="2">The sequence shown here is derived from an EMBL/GenBank/DDBJ whole genome shotgun (WGS) entry which is preliminary data.</text>
</comment>
<organism evidence="2 3">
    <name type="scientific">Polyangium fumosum</name>
    <dbReference type="NCBI Taxonomy" id="889272"/>
    <lineage>
        <taxon>Bacteria</taxon>
        <taxon>Pseudomonadati</taxon>
        <taxon>Myxococcota</taxon>
        <taxon>Polyangia</taxon>
        <taxon>Polyangiales</taxon>
        <taxon>Polyangiaceae</taxon>
        <taxon>Polyangium</taxon>
    </lineage>
</organism>
<dbReference type="PANTHER" id="PTHR43747">
    <property type="entry name" value="FAD-BINDING PROTEIN"/>
    <property type="match status" value="1"/>
</dbReference>